<dbReference type="OrthoDB" id="26387at2759"/>
<keyword evidence="1" id="KW-0833">Ubl conjugation pathway</keyword>
<keyword evidence="1" id="KW-0863">Zinc-finger</keyword>
<evidence type="ECO:0000256" key="1">
    <source>
        <dbReference type="RuleBase" id="RU366018"/>
    </source>
</evidence>
<dbReference type="Proteomes" id="UP000023152">
    <property type="component" value="Unassembled WGS sequence"/>
</dbReference>
<dbReference type="PANTHER" id="PTHR21497:SF24">
    <property type="entry name" value="E3 UBIQUITIN-PROTEIN LIGASE UBR1"/>
    <property type="match status" value="1"/>
</dbReference>
<dbReference type="InterPro" id="IPR042065">
    <property type="entry name" value="E3_ELL-like"/>
</dbReference>
<dbReference type="InterPro" id="IPR055194">
    <property type="entry name" value="UBR1-like_WH"/>
</dbReference>
<keyword evidence="1" id="KW-0479">Metal-binding</keyword>
<keyword evidence="1" id="KW-0862">Zinc</keyword>
<dbReference type="Gene3D" id="1.10.10.2670">
    <property type="entry name" value="E3 ubiquitin-protein ligase"/>
    <property type="match status" value="1"/>
</dbReference>
<dbReference type="EMBL" id="ASPP01022025">
    <property type="protein sequence ID" value="ETO11800.1"/>
    <property type="molecule type" value="Genomic_DNA"/>
</dbReference>
<dbReference type="AlphaFoldDB" id="X6MFH7"/>
<evidence type="ECO:0000313" key="4">
    <source>
        <dbReference type="Proteomes" id="UP000023152"/>
    </source>
</evidence>
<comment type="function">
    <text evidence="1">Ubiquitin ligase protein which is a component of the N-end rule pathway. Recognizes and binds to proteins bearing specific N-terminal residues that are destabilizing according to the N-end rule, leading to their ubiquitination and subsequent degradation.</text>
</comment>
<dbReference type="GO" id="GO:0005737">
    <property type="term" value="C:cytoplasm"/>
    <property type="evidence" value="ECO:0007669"/>
    <property type="project" value="TreeGrafter"/>
</dbReference>
<dbReference type="GO" id="GO:0016567">
    <property type="term" value="P:protein ubiquitination"/>
    <property type="evidence" value="ECO:0007669"/>
    <property type="project" value="UniProtKB-UniRule"/>
</dbReference>
<evidence type="ECO:0000259" key="2">
    <source>
        <dbReference type="Pfam" id="PF22960"/>
    </source>
</evidence>
<dbReference type="GO" id="GO:0008270">
    <property type="term" value="F:zinc ion binding"/>
    <property type="evidence" value="ECO:0007669"/>
    <property type="project" value="UniProtKB-UniRule"/>
</dbReference>
<feature type="domain" description="E3 ubiquitin-protein ligase UBR1-like winged-helix" evidence="2">
    <location>
        <begin position="59"/>
        <end position="151"/>
    </location>
</feature>
<sequence length="342" mass="40763">MTEKDLLSRFESGWIHWCNNRQTLQMVENLLVKLIQLSSEPQYCVYHTKTSPREQRYLEYQLIHWLALRNTVYSELQRKVRLANEKLDLTAILQRIADYEEPQATESGKFRLKDEYYAYVNPYFHRYTLVETRQVLALLDTKLKHETVQDKKKEHKHLPCTLQWPTVAYSDNEGLELLGTAWMGILWTCLLHHVLVNDTKRFTQNTFTYCLRLITLAVDTLCCGKIKREDKLFGRIVKNLTTRFDFRLTNGFDNCQQAEVIKQREIRRLKQRLSDEHLHIQSEERLNALLNPDPSIQNNPEIYQILEGLGLLNIHHLERLNTLEEEEEEQHCFVFHRFCCQL</sequence>
<dbReference type="UniPathway" id="UPA00143"/>
<organism evidence="3 4">
    <name type="scientific">Reticulomyxa filosa</name>
    <dbReference type="NCBI Taxonomy" id="46433"/>
    <lineage>
        <taxon>Eukaryota</taxon>
        <taxon>Sar</taxon>
        <taxon>Rhizaria</taxon>
        <taxon>Retaria</taxon>
        <taxon>Foraminifera</taxon>
        <taxon>Monothalamids</taxon>
        <taxon>Reticulomyxidae</taxon>
        <taxon>Reticulomyxa</taxon>
    </lineage>
</organism>
<comment type="similarity">
    <text evidence="1">Belongs to the E3 ubiquitin-protein ligase UBR1-like family.</text>
</comment>
<keyword evidence="4" id="KW-1185">Reference proteome</keyword>
<keyword evidence="1" id="KW-0808">Transferase</keyword>
<dbReference type="GO" id="GO:0071596">
    <property type="term" value="P:ubiquitin-dependent protein catabolic process via the N-end rule pathway"/>
    <property type="evidence" value="ECO:0007669"/>
    <property type="project" value="UniProtKB-UniRule"/>
</dbReference>
<dbReference type="SUPFAM" id="SSF46785">
    <property type="entry name" value="Winged helix' DNA-binding domain"/>
    <property type="match status" value="1"/>
</dbReference>
<comment type="catalytic activity">
    <reaction evidence="1">
        <text>S-ubiquitinyl-[E2 ubiquitin-conjugating enzyme]-L-cysteine + [acceptor protein]-L-lysine = [E2 ubiquitin-conjugating enzyme]-L-cysteine + N(6)-ubiquitinyl-[acceptor protein]-L-lysine.</text>
        <dbReference type="EC" id="2.3.2.27"/>
    </reaction>
</comment>
<dbReference type="GO" id="GO:0000151">
    <property type="term" value="C:ubiquitin ligase complex"/>
    <property type="evidence" value="ECO:0007669"/>
    <property type="project" value="TreeGrafter"/>
</dbReference>
<dbReference type="InterPro" id="IPR036390">
    <property type="entry name" value="WH_DNA-bd_sf"/>
</dbReference>
<name>X6MFH7_RETFI</name>
<protein>
    <recommendedName>
        <fullName evidence="1">E3 ubiquitin-protein ligase</fullName>
        <ecNumber evidence="1">2.3.2.27</ecNumber>
    </recommendedName>
</protein>
<evidence type="ECO:0000313" key="3">
    <source>
        <dbReference type="EMBL" id="ETO11800.1"/>
    </source>
</evidence>
<proteinExistence type="inferred from homology"/>
<reference evidence="3 4" key="1">
    <citation type="journal article" date="2013" name="Curr. Biol.">
        <title>The Genome of the Foraminiferan Reticulomyxa filosa.</title>
        <authorList>
            <person name="Glockner G."/>
            <person name="Hulsmann N."/>
            <person name="Schleicher M."/>
            <person name="Noegel A.A."/>
            <person name="Eichinger L."/>
            <person name="Gallinger C."/>
            <person name="Pawlowski J."/>
            <person name="Sierra R."/>
            <person name="Euteneuer U."/>
            <person name="Pillet L."/>
            <person name="Moustafa A."/>
            <person name="Platzer M."/>
            <person name="Groth M."/>
            <person name="Szafranski K."/>
            <person name="Schliwa M."/>
        </authorList>
    </citation>
    <scope>NUCLEOTIDE SEQUENCE [LARGE SCALE GENOMIC DNA]</scope>
</reference>
<comment type="pathway">
    <text evidence="1">Protein modification; protein ubiquitination.</text>
</comment>
<accession>X6MFH7</accession>
<dbReference type="Pfam" id="PF22960">
    <property type="entry name" value="WHD_UBR1"/>
    <property type="match status" value="1"/>
</dbReference>
<dbReference type="InterPro" id="IPR039164">
    <property type="entry name" value="UBR1-like"/>
</dbReference>
<dbReference type="GO" id="GO:0061630">
    <property type="term" value="F:ubiquitin protein ligase activity"/>
    <property type="evidence" value="ECO:0007669"/>
    <property type="project" value="UniProtKB-UniRule"/>
</dbReference>
<gene>
    <name evidence="3" type="ORF">RFI_25577</name>
</gene>
<dbReference type="PANTHER" id="PTHR21497">
    <property type="entry name" value="UBIQUITIN LIGASE E3 ALPHA-RELATED"/>
    <property type="match status" value="1"/>
</dbReference>
<comment type="caution">
    <text evidence="3">The sequence shown here is derived from an EMBL/GenBank/DDBJ whole genome shotgun (WGS) entry which is preliminary data.</text>
</comment>
<dbReference type="EC" id="2.3.2.27" evidence="1"/>